<dbReference type="SMART" id="SM00354">
    <property type="entry name" value="HTH_LACI"/>
    <property type="match status" value="1"/>
</dbReference>
<sequence length="334" mass="35438">MRKKVTMEMVAKAAGVSRATVSLVARNSPLVSDATRELITKTMKDMDYVADRAAARLRSNSSGTVGLIVPNLINPFFIDFLAGAERTMADEGRVILLANSYDDTERQEDILQRFREHSVDGIILCPAVGTPPELLSRIANWGIPVIQAMRAVSPTESDYAGTDNASGMLSAVRHLTSLGHQRIVFVSVSSRSSARSERVGAFHQGLAEADGVEGTIIETEFSLDGAIEAGARIKDEAADATGIICFNDIVAAGVMQGLRQSGAVPGETHAIIGFGDLPVARMAYPQLTTVATNPGNTGSSASTLLARRLGKPEAPFERVLTVPSLVVRGSTFAL</sequence>
<dbReference type="PANTHER" id="PTHR30146">
    <property type="entry name" value="LACI-RELATED TRANSCRIPTIONAL REPRESSOR"/>
    <property type="match status" value="1"/>
</dbReference>
<name>A0AAU7KLG7_9GAMM</name>
<dbReference type="Gene3D" id="3.40.50.2300">
    <property type="match status" value="2"/>
</dbReference>
<evidence type="ECO:0000256" key="1">
    <source>
        <dbReference type="ARBA" id="ARBA00023015"/>
    </source>
</evidence>
<keyword evidence="3" id="KW-0804">Transcription</keyword>
<evidence type="ECO:0000256" key="2">
    <source>
        <dbReference type="ARBA" id="ARBA00023125"/>
    </source>
</evidence>
<evidence type="ECO:0000259" key="4">
    <source>
        <dbReference type="PROSITE" id="PS50932"/>
    </source>
</evidence>
<dbReference type="GO" id="GO:0003700">
    <property type="term" value="F:DNA-binding transcription factor activity"/>
    <property type="evidence" value="ECO:0007669"/>
    <property type="project" value="TreeGrafter"/>
</dbReference>
<dbReference type="InterPro" id="IPR010982">
    <property type="entry name" value="Lambda_DNA-bd_dom_sf"/>
</dbReference>
<protein>
    <submittedName>
        <fullName evidence="5">LacI family transcriptional regulator</fullName>
    </submittedName>
</protein>
<accession>A0AAU7KLG7</accession>
<evidence type="ECO:0000313" key="5">
    <source>
        <dbReference type="EMBL" id="XBO72307.1"/>
    </source>
</evidence>
<dbReference type="Pfam" id="PF13377">
    <property type="entry name" value="Peripla_BP_3"/>
    <property type="match status" value="1"/>
</dbReference>
<dbReference type="GO" id="GO:0000976">
    <property type="term" value="F:transcription cis-regulatory region binding"/>
    <property type="evidence" value="ECO:0007669"/>
    <property type="project" value="TreeGrafter"/>
</dbReference>
<dbReference type="Pfam" id="PF00356">
    <property type="entry name" value="LacI"/>
    <property type="match status" value="1"/>
</dbReference>
<dbReference type="SUPFAM" id="SSF47413">
    <property type="entry name" value="lambda repressor-like DNA-binding domains"/>
    <property type="match status" value="1"/>
</dbReference>
<dbReference type="CDD" id="cd01392">
    <property type="entry name" value="HTH_LacI"/>
    <property type="match status" value="1"/>
</dbReference>
<dbReference type="Gene3D" id="1.10.260.40">
    <property type="entry name" value="lambda repressor-like DNA-binding domains"/>
    <property type="match status" value="1"/>
</dbReference>
<keyword evidence="1" id="KW-0805">Transcription regulation</keyword>
<dbReference type="PROSITE" id="PS50932">
    <property type="entry name" value="HTH_LACI_2"/>
    <property type="match status" value="1"/>
</dbReference>
<keyword evidence="2" id="KW-0238">DNA-binding</keyword>
<dbReference type="SUPFAM" id="SSF53822">
    <property type="entry name" value="Periplasmic binding protein-like I"/>
    <property type="match status" value="1"/>
</dbReference>
<dbReference type="InterPro" id="IPR046335">
    <property type="entry name" value="LacI/GalR-like_sensor"/>
</dbReference>
<feature type="domain" description="HTH lacI-type" evidence="4">
    <location>
        <begin position="5"/>
        <end position="59"/>
    </location>
</feature>
<gene>
    <name evidence="5" type="ORF">NFG58_06265</name>
</gene>
<organism evidence="5">
    <name type="scientific">Halomonas sp. RT37</name>
    <dbReference type="NCBI Taxonomy" id="2950872"/>
    <lineage>
        <taxon>Bacteria</taxon>
        <taxon>Pseudomonadati</taxon>
        <taxon>Pseudomonadota</taxon>
        <taxon>Gammaproteobacteria</taxon>
        <taxon>Oceanospirillales</taxon>
        <taxon>Halomonadaceae</taxon>
        <taxon>Halomonas</taxon>
    </lineage>
</organism>
<evidence type="ECO:0000256" key="3">
    <source>
        <dbReference type="ARBA" id="ARBA00023163"/>
    </source>
</evidence>
<dbReference type="RefSeq" id="WP_287165741.1">
    <property type="nucleotide sequence ID" value="NZ_CP098827.1"/>
</dbReference>
<reference evidence="5" key="1">
    <citation type="submission" date="2022-06" db="EMBL/GenBank/DDBJ databases">
        <title>A novel DMS-producing enzyme.</title>
        <authorList>
            <person name="Zhang Y."/>
        </authorList>
    </citation>
    <scope>NUCLEOTIDE SEQUENCE</scope>
    <source>
        <strain evidence="5">RT37</strain>
    </source>
</reference>
<dbReference type="EMBL" id="CP098827">
    <property type="protein sequence ID" value="XBO72307.1"/>
    <property type="molecule type" value="Genomic_DNA"/>
</dbReference>
<dbReference type="InterPro" id="IPR028082">
    <property type="entry name" value="Peripla_BP_I"/>
</dbReference>
<dbReference type="InterPro" id="IPR000843">
    <property type="entry name" value="HTH_LacI"/>
</dbReference>
<dbReference type="PANTHER" id="PTHR30146:SF109">
    <property type="entry name" value="HTH-TYPE TRANSCRIPTIONAL REGULATOR GALS"/>
    <property type="match status" value="1"/>
</dbReference>
<proteinExistence type="predicted"/>
<dbReference type="AlphaFoldDB" id="A0AAU7KLG7"/>